<reference evidence="2" key="1">
    <citation type="journal article" date="2022" name="bioRxiv">
        <title>Genomics of Preaxostyla Flagellates Illuminates Evolutionary Transitions and the Path Towards Mitochondrial Loss.</title>
        <authorList>
            <person name="Novak L.V.F."/>
            <person name="Treitli S.C."/>
            <person name="Pyrih J."/>
            <person name="Halakuc P."/>
            <person name="Pipaliya S.V."/>
            <person name="Vacek V."/>
            <person name="Brzon O."/>
            <person name="Soukal P."/>
            <person name="Eme L."/>
            <person name="Dacks J.B."/>
            <person name="Karnkowska A."/>
            <person name="Elias M."/>
            <person name="Hampl V."/>
        </authorList>
    </citation>
    <scope>NUCLEOTIDE SEQUENCE</scope>
    <source>
        <strain evidence="2">RCP-MX</strain>
    </source>
</reference>
<dbReference type="PANTHER" id="PTHR13271">
    <property type="entry name" value="UNCHARACTERIZED PUTATIVE METHYLTRANSFERASE"/>
    <property type="match status" value="1"/>
</dbReference>
<evidence type="ECO:0000259" key="1">
    <source>
        <dbReference type="PROSITE" id="PS50280"/>
    </source>
</evidence>
<dbReference type="InterPro" id="IPR001214">
    <property type="entry name" value="SET_dom"/>
</dbReference>
<dbReference type="PANTHER" id="PTHR13271:SF151">
    <property type="entry name" value="SET DOMAIN-CONTAINING PROTEIN 4"/>
    <property type="match status" value="1"/>
</dbReference>
<dbReference type="Proteomes" id="UP001141327">
    <property type="component" value="Unassembled WGS sequence"/>
</dbReference>
<organism evidence="2 3">
    <name type="scientific">Paratrimastix pyriformis</name>
    <dbReference type="NCBI Taxonomy" id="342808"/>
    <lineage>
        <taxon>Eukaryota</taxon>
        <taxon>Metamonada</taxon>
        <taxon>Preaxostyla</taxon>
        <taxon>Paratrimastigidae</taxon>
        <taxon>Paratrimastix</taxon>
    </lineage>
</organism>
<feature type="domain" description="SET" evidence="1">
    <location>
        <begin position="17"/>
        <end position="305"/>
    </location>
</feature>
<dbReference type="CDD" id="cd19177">
    <property type="entry name" value="SET_SETD4"/>
    <property type="match status" value="1"/>
</dbReference>
<name>A0ABQ8UH88_9EUKA</name>
<evidence type="ECO:0000313" key="3">
    <source>
        <dbReference type="Proteomes" id="UP001141327"/>
    </source>
</evidence>
<dbReference type="InterPro" id="IPR050600">
    <property type="entry name" value="SETD3_SETD6_MTase"/>
</dbReference>
<dbReference type="Gene3D" id="3.90.1410.10">
    <property type="entry name" value="set domain protein methyltransferase, domain 1"/>
    <property type="match status" value="1"/>
</dbReference>
<dbReference type="InterPro" id="IPR044429">
    <property type="entry name" value="SETD4_SET"/>
</dbReference>
<dbReference type="EMBL" id="JAPMOS010000051">
    <property type="protein sequence ID" value="KAJ4457246.1"/>
    <property type="molecule type" value="Genomic_DNA"/>
</dbReference>
<accession>A0ABQ8UH88</accession>
<dbReference type="PROSITE" id="PS50280">
    <property type="entry name" value="SET"/>
    <property type="match status" value="1"/>
</dbReference>
<dbReference type="InterPro" id="IPR046341">
    <property type="entry name" value="SET_dom_sf"/>
</dbReference>
<protein>
    <recommendedName>
        <fullName evidence="1">SET domain-containing protein</fullName>
    </recommendedName>
</protein>
<dbReference type="Pfam" id="PF00856">
    <property type="entry name" value="SET"/>
    <property type="match status" value="1"/>
</dbReference>
<proteinExistence type="predicted"/>
<comment type="caution">
    <text evidence="2">The sequence shown here is derived from an EMBL/GenBank/DDBJ whole genome shotgun (WGS) entry which is preliminary data.</text>
</comment>
<evidence type="ECO:0000313" key="2">
    <source>
        <dbReference type="EMBL" id="KAJ4457246.1"/>
    </source>
</evidence>
<gene>
    <name evidence="2" type="ORF">PAPYR_7320</name>
</gene>
<dbReference type="SUPFAM" id="SSF82199">
    <property type="entry name" value="SET domain"/>
    <property type="match status" value="1"/>
</dbReference>
<keyword evidence="3" id="KW-1185">Reference proteome</keyword>
<sequence>MSDSAELLEKWLLERDVDLSSCSIHHFPETGRGLMAKKTITKGTPILSIPFDLLITTRQFMLSPPPTNGRCCDPTPCARSGHCHAFLARLYAEERHLRDPVLLLVGFLLHHMAMGEASPFYPYLHTLPCTYSIPVYFPPVLLAHYAPDEGSAAPEEGGECTASGDGRGDADVLHIHRTRRRKVREQMRTLQALHRGLCDLSRACPALFRVHGCQETTLSLHAVRWAWSSLMTRCVYTDMDSLFPLPAPRTEGLGPDVYGMAPWLDMINHRDGAQTKGRYDPATHAYLIVAEEDFAPGQQIFISYGPHGNERLLAEYGFVHDSISPHDVLLIPEPLLEAQLDRCPASDAIRAFLKSLIGPDFMQACSIQWSPPASGGAPRTPELSWALATTLRTIFYAIHARTTPTERWRAALLDERGLSRDSERDLWGWVRDLAVQVQAQCSHDMETLPTLEQLWTEGPSPRKADSLLEEGRLACINPPLLRSWFQKCWQSNHAMIRGDAGFVSFLLHCCRQMGRYQMSLLEEIIQVAQTKINRYS</sequence>